<reference evidence="2" key="1">
    <citation type="journal article" date="2019" name="Int. J. Syst. Evol. Microbiol.">
        <title>The Global Catalogue of Microorganisms (GCM) 10K type strain sequencing project: providing services to taxonomists for standard genome sequencing and annotation.</title>
        <authorList>
            <consortium name="The Broad Institute Genomics Platform"/>
            <consortium name="The Broad Institute Genome Sequencing Center for Infectious Disease"/>
            <person name="Wu L."/>
            <person name="Ma J."/>
        </authorList>
    </citation>
    <scope>NUCLEOTIDE SEQUENCE [LARGE SCALE GENOMIC DNA]</scope>
    <source>
        <strain evidence="2">KCTC 42143</strain>
    </source>
</reference>
<sequence length="54" mass="6264">MIIDLNVAENEKEKLRKIGKVIFEMNELGMIDSSDFTNLINIVNDRLVLLKEDE</sequence>
<protein>
    <recommendedName>
        <fullName evidence="3">Phage protein</fullName>
    </recommendedName>
</protein>
<accession>A0ABW4NLX8</accession>
<gene>
    <name evidence="1" type="ORF">ACFSBK_05900</name>
</gene>
<dbReference type="Proteomes" id="UP001597285">
    <property type="component" value="Unassembled WGS sequence"/>
</dbReference>
<evidence type="ECO:0000313" key="1">
    <source>
        <dbReference type="EMBL" id="MFD1799382.1"/>
    </source>
</evidence>
<evidence type="ECO:0000313" key="2">
    <source>
        <dbReference type="Proteomes" id="UP001597285"/>
    </source>
</evidence>
<name>A0ABW4NLX8_9LACT</name>
<keyword evidence="2" id="KW-1185">Reference proteome</keyword>
<dbReference type="EMBL" id="JBHUFF010000013">
    <property type="protein sequence ID" value="MFD1799382.1"/>
    <property type="molecule type" value="Genomic_DNA"/>
</dbReference>
<organism evidence="1 2">
    <name type="scientific">Carnobacterium antarcticum</name>
    <dbReference type="NCBI Taxonomy" id="2126436"/>
    <lineage>
        <taxon>Bacteria</taxon>
        <taxon>Bacillati</taxon>
        <taxon>Bacillota</taxon>
        <taxon>Bacilli</taxon>
        <taxon>Lactobacillales</taxon>
        <taxon>Carnobacteriaceae</taxon>
        <taxon>Carnobacterium</taxon>
    </lineage>
</organism>
<proteinExistence type="predicted"/>
<comment type="caution">
    <text evidence="1">The sequence shown here is derived from an EMBL/GenBank/DDBJ whole genome shotgun (WGS) entry which is preliminary data.</text>
</comment>
<evidence type="ECO:0008006" key="3">
    <source>
        <dbReference type="Google" id="ProtNLM"/>
    </source>
</evidence>
<dbReference type="RefSeq" id="WP_156413252.1">
    <property type="nucleotide sequence ID" value="NZ_JBHSQC010000025.1"/>
</dbReference>